<evidence type="ECO:0000256" key="8">
    <source>
        <dbReference type="HAMAP-Rule" id="MF_02079"/>
    </source>
</evidence>
<gene>
    <name evidence="8" type="primary">rodA</name>
    <name evidence="9" type="ORF">SAMN04489712_107317</name>
</gene>
<feature type="transmembrane region" description="Helical" evidence="8">
    <location>
        <begin position="375"/>
        <end position="395"/>
    </location>
</feature>
<evidence type="ECO:0000256" key="5">
    <source>
        <dbReference type="ARBA" id="ARBA00022989"/>
    </source>
</evidence>
<dbReference type="PANTHER" id="PTHR30474:SF14">
    <property type="entry name" value="CELL CYCLE PROTEIN"/>
    <property type="match status" value="1"/>
</dbReference>
<feature type="transmembrane region" description="Helical" evidence="8">
    <location>
        <begin position="75"/>
        <end position="95"/>
    </location>
</feature>
<comment type="function">
    <text evidence="8">Peptidoglycan polymerase that is essential for cell wall elongation.</text>
</comment>
<feature type="transmembrane region" description="Helical" evidence="8">
    <location>
        <begin position="308"/>
        <end position="325"/>
    </location>
</feature>
<dbReference type="InterPro" id="IPR001182">
    <property type="entry name" value="FtsW/RodA"/>
</dbReference>
<dbReference type="GO" id="GO:0005886">
    <property type="term" value="C:plasma membrane"/>
    <property type="evidence" value="ECO:0007669"/>
    <property type="project" value="UniProtKB-SubCell"/>
</dbReference>
<feature type="transmembrane region" description="Helical" evidence="8">
    <location>
        <begin position="195"/>
        <end position="211"/>
    </location>
</feature>
<protein>
    <recommendedName>
        <fullName evidence="8">Peptidoglycan glycosyltransferase RodA</fullName>
        <shortName evidence="8">PGT</shortName>
        <ecNumber evidence="8">2.4.99.28</ecNumber>
    </recommendedName>
    <alternativeName>
        <fullName evidence="8">Cell elongation protein RodA</fullName>
    </alternativeName>
    <alternativeName>
        <fullName evidence="8">Cell wall polymerase</fullName>
    </alternativeName>
    <alternativeName>
        <fullName evidence="8">Peptidoglycan polymerase</fullName>
        <shortName evidence="8">PG polymerase</shortName>
    </alternativeName>
</protein>
<dbReference type="GO" id="GO:0032153">
    <property type="term" value="C:cell division site"/>
    <property type="evidence" value="ECO:0007669"/>
    <property type="project" value="TreeGrafter"/>
</dbReference>
<sequence>MIGGLGGLGAADVVEGYGARQTWRYRLATLRRLDWTLILAVVALSILGALLVRSATVAILTEQGKDPEGFFKRHLFNLAIGFTLGGVVAMLDYRLLRAYTPIVYGLACLGLVAVLSPLGETINGSHSWIVLGGGFQVQPSEFAKVGLVVLLAMLLAEPRDGEPRDTDSGPGARDIVLALALAGGPAVLVMAQPDLGTTLVFGAVVLGMLAMSGVRKRWLAGLVGSALLAAFAVWFFGLLKPYQIDRFTAFANPEADPRGAGYNAQQARIAVGSGGFTGKGLFEGEQTGGHFVPEQQTDFIFTVAGEELGFVGAGLIIALMGVVLWRGLRIATAAADPFGALVAAGVVCWLAFQTFENIGMTLGIMPITGLPLPFVSYGGSATFANMIALGLLQAVHLRARPFPG</sequence>
<evidence type="ECO:0000256" key="3">
    <source>
        <dbReference type="ARBA" id="ARBA00022692"/>
    </source>
</evidence>
<dbReference type="RefSeq" id="WP_235017962.1">
    <property type="nucleotide sequence ID" value="NZ_FNVO01000007.1"/>
</dbReference>
<dbReference type="GO" id="GO:0008955">
    <property type="term" value="F:peptidoglycan glycosyltransferase activity"/>
    <property type="evidence" value="ECO:0007669"/>
    <property type="project" value="UniProtKB-UniRule"/>
</dbReference>
<comment type="similarity">
    <text evidence="8">Belongs to the SEDS family. MrdB/RodA subfamily.</text>
</comment>
<dbReference type="GO" id="GO:0008360">
    <property type="term" value="P:regulation of cell shape"/>
    <property type="evidence" value="ECO:0007669"/>
    <property type="project" value="UniProtKB-KW"/>
</dbReference>
<dbReference type="UniPathway" id="UPA00219"/>
<evidence type="ECO:0000256" key="6">
    <source>
        <dbReference type="ARBA" id="ARBA00023136"/>
    </source>
</evidence>
<keyword evidence="5 8" id="KW-1133">Transmembrane helix</keyword>
<dbReference type="InterPro" id="IPR018365">
    <property type="entry name" value="Cell_cycle_FtsW-rel_CS"/>
</dbReference>
<dbReference type="GO" id="GO:0051301">
    <property type="term" value="P:cell division"/>
    <property type="evidence" value="ECO:0007669"/>
    <property type="project" value="InterPro"/>
</dbReference>
<reference evidence="10" key="1">
    <citation type="submission" date="2016-10" db="EMBL/GenBank/DDBJ databases">
        <authorList>
            <person name="Varghese N."/>
            <person name="Submissions S."/>
        </authorList>
    </citation>
    <scope>NUCLEOTIDE SEQUENCE [LARGE SCALE GENOMIC DNA]</scope>
    <source>
        <strain evidence="10">DSM 43163</strain>
    </source>
</reference>
<evidence type="ECO:0000256" key="1">
    <source>
        <dbReference type="ARBA" id="ARBA00004141"/>
    </source>
</evidence>
<dbReference type="GO" id="GO:0009252">
    <property type="term" value="P:peptidoglycan biosynthetic process"/>
    <property type="evidence" value="ECO:0007669"/>
    <property type="project" value="UniProtKB-UniRule"/>
</dbReference>
<dbReference type="AlphaFoldDB" id="A0A1H6BR86"/>
<feature type="transmembrane region" description="Helical" evidence="8">
    <location>
        <begin position="337"/>
        <end position="355"/>
    </location>
</feature>
<keyword evidence="10" id="KW-1185">Reference proteome</keyword>
<keyword evidence="8" id="KW-0573">Peptidoglycan synthesis</keyword>
<keyword evidence="4 8" id="KW-0133">Cell shape</keyword>
<accession>A0A1H6BR86</accession>
<keyword evidence="6 8" id="KW-0472">Membrane</keyword>
<keyword evidence="8" id="KW-0961">Cell wall biogenesis/degradation</keyword>
<dbReference type="EMBL" id="FNVO01000007">
    <property type="protein sequence ID" value="SEG62726.1"/>
    <property type="molecule type" value="Genomic_DNA"/>
</dbReference>
<dbReference type="PROSITE" id="PS00428">
    <property type="entry name" value="FTSW_RODA_SPOVE"/>
    <property type="match status" value="1"/>
</dbReference>
<evidence type="ECO:0000313" key="9">
    <source>
        <dbReference type="EMBL" id="SEG62726.1"/>
    </source>
</evidence>
<dbReference type="Proteomes" id="UP000236723">
    <property type="component" value="Unassembled WGS sequence"/>
</dbReference>
<feature type="transmembrane region" description="Helical" evidence="8">
    <location>
        <begin position="33"/>
        <end position="55"/>
    </location>
</feature>
<dbReference type="HAMAP" id="MF_02079">
    <property type="entry name" value="PGT_RodA"/>
    <property type="match status" value="1"/>
</dbReference>
<proteinExistence type="inferred from homology"/>
<dbReference type="Pfam" id="PF01098">
    <property type="entry name" value="FTSW_RODA_SPOVE"/>
    <property type="match status" value="1"/>
</dbReference>
<keyword evidence="8" id="KW-0328">Glycosyltransferase</keyword>
<dbReference type="InterPro" id="IPR011923">
    <property type="entry name" value="RodA/MrdB"/>
</dbReference>
<keyword evidence="3 8" id="KW-0812">Transmembrane</keyword>
<comment type="pathway">
    <text evidence="2 8">Cell wall biogenesis; peptidoglycan biosynthesis.</text>
</comment>
<comment type="catalytic activity">
    <reaction evidence="7 8">
        <text>[GlcNAc-(1-&gt;4)-Mur2Ac(oyl-L-Ala-gamma-D-Glu-L-Lys-D-Ala-D-Ala)](n)-di-trans,octa-cis-undecaprenyl diphosphate + beta-D-GlcNAc-(1-&gt;4)-Mur2Ac(oyl-L-Ala-gamma-D-Glu-L-Lys-D-Ala-D-Ala)-di-trans,octa-cis-undecaprenyl diphosphate = [GlcNAc-(1-&gt;4)-Mur2Ac(oyl-L-Ala-gamma-D-Glu-L-Lys-D-Ala-D-Ala)](n+1)-di-trans,octa-cis-undecaprenyl diphosphate + di-trans,octa-cis-undecaprenyl diphosphate + H(+)</text>
        <dbReference type="Rhea" id="RHEA:23708"/>
        <dbReference type="Rhea" id="RHEA-COMP:9602"/>
        <dbReference type="Rhea" id="RHEA-COMP:9603"/>
        <dbReference type="ChEBI" id="CHEBI:15378"/>
        <dbReference type="ChEBI" id="CHEBI:58405"/>
        <dbReference type="ChEBI" id="CHEBI:60033"/>
        <dbReference type="ChEBI" id="CHEBI:78435"/>
        <dbReference type="EC" id="2.4.99.28"/>
    </reaction>
</comment>
<evidence type="ECO:0000256" key="7">
    <source>
        <dbReference type="ARBA" id="ARBA00049902"/>
    </source>
</evidence>
<comment type="subcellular location">
    <subcellularLocation>
        <location evidence="8">Cell membrane</location>
        <topology evidence="8">Multi-pass membrane protein</topology>
    </subcellularLocation>
    <subcellularLocation>
        <location evidence="1">Membrane</location>
        <topology evidence="1">Multi-pass membrane protein</topology>
    </subcellularLocation>
</comment>
<feature type="transmembrane region" description="Helical" evidence="8">
    <location>
        <begin position="102"/>
        <end position="122"/>
    </location>
</feature>
<evidence type="ECO:0000256" key="2">
    <source>
        <dbReference type="ARBA" id="ARBA00004752"/>
    </source>
</evidence>
<organism evidence="9 10">
    <name type="scientific">Thermomonospora echinospora</name>
    <dbReference type="NCBI Taxonomy" id="1992"/>
    <lineage>
        <taxon>Bacteria</taxon>
        <taxon>Bacillati</taxon>
        <taxon>Actinomycetota</taxon>
        <taxon>Actinomycetes</taxon>
        <taxon>Streptosporangiales</taxon>
        <taxon>Thermomonosporaceae</taxon>
        <taxon>Thermomonospora</taxon>
    </lineage>
</organism>
<dbReference type="GO" id="GO:0015648">
    <property type="term" value="F:lipid-linked peptidoglycan transporter activity"/>
    <property type="evidence" value="ECO:0007669"/>
    <property type="project" value="TreeGrafter"/>
</dbReference>
<evidence type="ECO:0000256" key="4">
    <source>
        <dbReference type="ARBA" id="ARBA00022960"/>
    </source>
</evidence>
<feature type="transmembrane region" description="Helical" evidence="8">
    <location>
        <begin position="218"/>
        <end position="237"/>
    </location>
</feature>
<keyword evidence="8" id="KW-1003">Cell membrane</keyword>
<dbReference type="EC" id="2.4.99.28" evidence="8"/>
<evidence type="ECO:0000313" key="10">
    <source>
        <dbReference type="Proteomes" id="UP000236723"/>
    </source>
</evidence>
<keyword evidence="8" id="KW-0808">Transferase</keyword>
<dbReference type="NCBIfam" id="TIGR02210">
    <property type="entry name" value="rodA_shape"/>
    <property type="match status" value="1"/>
</dbReference>
<dbReference type="PANTHER" id="PTHR30474">
    <property type="entry name" value="CELL CYCLE PROTEIN"/>
    <property type="match status" value="1"/>
</dbReference>
<dbReference type="GO" id="GO:0071555">
    <property type="term" value="P:cell wall organization"/>
    <property type="evidence" value="ECO:0007669"/>
    <property type="project" value="UniProtKB-KW"/>
</dbReference>
<name>A0A1H6BR86_9ACTN</name>